<dbReference type="EMBL" id="NGJX01000007">
    <property type="protein sequence ID" value="RSU01512.1"/>
    <property type="molecule type" value="Genomic_DNA"/>
</dbReference>
<dbReference type="InterPro" id="IPR009057">
    <property type="entry name" value="Homeodomain-like_sf"/>
</dbReference>
<dbReference type="OrthoDB" id="9800398at2"/>
<dbReference type="Proteomes" id="UP000288197">
    <property type="component" value="Unassembled WGS sequence"/>
</dbReference>
<sequence>MEYKKAEEILPKELLKEIQNYIQGATLYIPKETYHEWGEKSGIKDKLHKRNQLIKEKFQQGNPIQSLANDFYLSEETIKKIVYKK</sequence>
<evidence type="ECO:0008006" key="3">
    <source>
        <dbReference type="Google" id="ProtNLM"/>
    </source>
</evidence>
<dbReference type="SUPFAM" id="SSF46689">
    <property type="entry name" value="Homeodomain-like"/>
    <property type="match status" value="1"/>
</dbReference>
<reference evidence="1 2" key="1">
    <citation type="submission" date="2017-05" db="EMBL/GenBank/DDBJ databases">
        <title>Vagococcus spp. assemblies.</title>
        <authorList>
            <person name="Gulvik C.A."/>
        </authorList>
    </citation>
    <scope>NUCLEOTIDE SEQUENCE [LARGE SCALE GENOMIC DNA]</scope>
    <source>
        <strain evidence="1 2">NCFB 2497</strain>
    </source>
</reference>
<organism evidence="1 2">
    <name type="scientific">Vagococcus fluvialis</name>
    <dbReference type="NCBI Taxonomy" id="2738"/>
    <lineage>
        <taxon>Bacteria</taxon>
        <taxon>Bacillati</taxon>
        <taxon>Bacillota</taxon>
        <taxon>Bacilli</taxon>
        <taxon>Lactobacillales</taxon>
        <taxon>Enterococcaceae</taxon>
        <taxon>Vagococcus</taxon>
    </lineage>
</organism>
<name>A0A369AY30_9ENTE</name>
<comment type="caution">
    <text evidence="1">The sequence shown here is derived from an EMBL/GenBank/DDBJ whole genome shotgun (WGS) entry which is preliminary data.</text>
</comment>
<dbReference type="InterPro" id="IPR049739">
    <property type="entry name" value="YraL-like"/>
</dbReference>
<dbReference type="PANTHER" id="PTHR37812">
    <property type="entry name" value="MU-LIKE PROPHAGE FLUMU PROTEIN C"/>
    <property type="match status" value="1"/>
</dbReference>
<proteinExistence type="predicted"/>
<dbReference type="PANTHER" id="PTHR37812:SF1">
    <property type="entry name" value="MU-LIKE PROPHAGE FLUMU PROTEIN C"/>
    <property type="match status" value="1"/>
</dbReference>
<gene>
    <name evidence="1" type="ORF">CBF32_08265</name>
</gene>
<evidence type="ECO:0000313" key="2">
    <source>
        <dbReference type="Proteomes" id="UP000288197"/>
    </source>
</evidence>
<dbReference type="AlphaFoldDB" id="A0A369AY30"/>
<dbReference type="NCBIfam" id="NF040785">
    <property type="entry name" value="CD3324_fam"/>
    <property type="match status" value="1"/>
</dbReference>
<evidence type="ECO:0000313" key="1">
    <source>
        <dbReference type="EMBL" id="RSU01512.1"/>
    </source>
</evidence>
<dbReference type="RefSeq" id="WP_114289818.1">
    <property type="nucleotide sequence ID" value="NZ_JBMEAK010000001.1"/>
</dbReference>
<protein>
    <recommendedName>
        <fullName evidence="3">Mor transcription activator family protein</fullName>
    </recommendedName>
</protein>
<accession>A0A369AY30</accession>
<dbReference type="InterPro" id="IPR052411">
    <property type="entry name" value="c-mor_Regulatory_Protein"/>
</dbReference>
<keyword evidence="2" id="KW-1185">Reference proteome</keyword>